<dbReference type="CDD" id="cd00502">
    <property type="entry name" value="DHQase_I"/>
    <property type="match status" value="1"/>
</dbReference>
<evidence type="ECO:0000256" key="3">
    <source>
        <dbReference type="ARBA" id="ARBA00023239"/>
    </source>
</evidence>
<feature type="active site" description="Schiff-base intermediate with substrate" evidence="5">
    <location>
        <position position="161"/>
    </location>
</feature>
<sequence>MTIGSGRPKICVPLVGSTKKEIIEQCMRANESAAEIIEWRVDYFDDVADLEKVYDVVAVLREMTDKLLLFTFRTKEEGGEQSISLTAYQNLYTNIAYLGLVDLMDVELSVAQFLGRDFINDLKNAAVKIIMSSHDFEKTPADGELVYRVNVMNQFGADIGKLAVMPHNLQDVLRVMGIPQKVRVFNQLPLAVMAMGDLGKVTRVSGEIIDSVFTFGSLDQASAPGQIPVEQLAQILDALHVTEQ</sequence>
<comment type="subunit">
    <text evidence="5">Homodimer.</text>
</comment>
<dbReference type="PANTHER" id="PTHR43699">
    <property type="entry name" value="3-DEHYDROQUINATE DEHYDRATASE"/>
    <property type="match status" value="1"/>
</dbReference>
<comment type="function">
    <text evidence="5">Involved in the third step of the chorismate pathway, which leads to the biosynthesis of aromatic amino acids. Catalyzes the cis-dehydration of 3-dehydroquinate (DHQ) and introduces the first double bond of the aromatic ring to yield 3-dehydroshikimate.</text>
</comment>
<feature type="binding site" evidence="5">
    <location>
        <position position="73"/>
    </location>
    <ligand>
        <name>3-dehydroquinate</name>
        <dbReference type="ChEBI" id="CHEBI:32364"/>
    </ligand>
</feature>
<keyword evidence="3 5" id="KW-0456">Lyase</keyword>
<evidence type="ECO:0000313" key="7">
    <source>
        <dbReference type="Proteomes" id="UP000664701"/>
    </source>
</evidence>
<dbReference type="InterPro" id="IPR013785">
    <property type="entry name" value="Aldolase_TIM"/>
</dbReference>
<dbReference type="InterPro" id="IPR001381">
    <property type="entry name" value="DHquinase_I"/>
</dbReference>
<evidence type="ECO:0000256" key="5">
    <source>
        <dbReference type="HAMAP-Rule" id="MF_00214"/>
    </source>
</evidence>
<evidence type="ECO:0000256" key="1">
    <source>
        <dbReference type="ARBA" id="ARBA00001864"/>
    </source>
</evidence>
<dbReference type="Proteomes" id="UP000664701">
    <property type="component" value="Chromosome"/>
</dbReference>
<dbReference type="NCBIfam" id="TIGR01093">
    <property type="entry name" value="aroD"/>
    <property type="match status" value="1"/>
</dbReference>
<dbReference type="InterPro" id="IPR050146">
    <property type="entry name" value="Type-I_3-dehydroquinase"/>
</dbReference>
<dbReference type="EC" id="4.2.1.10" evidence="5"/>
<gene>
    <name evidence="5" type="primary">aroD</name>
    <name evidence="6" type="ORF">DOK78_002661</name>
</gene>
<accession>A0ABZ2SSJ1</accession>
<evidence type="ECO:0000313" key="6">
    <source>
        <dbReference type="EMBL" id="WYJ78005.1"/>
    </source>
</evidence>
<feature type="binding site" evidence="5">
    <location>
        <position position="226"/>
    </location>
    <ligand>
        <name>3-dehydroquinate</name>
        <dbReference type="ChEBI" id="CHEBI:32364"/>
    </ligand>
</feature>
<dbReference type="SUPFAM" id="SSF51569">
    <property type="entry name" value="Aldolase"/>
    <property type="match status" value="1"/>
</dbReference>
<comment type="catalytic activity">
    <reaction evidence="1 5">
        <text>3-dehydroquinate = 3-dehydroshikimate + H2O</text>
        <dbReference type="Rhea" id="RHEA:21096"/>
        <dbReference type="ChEBI" id="CHEBI:15377"/>
        <dbReference type="ChEBI" id="CHEBI:16630"/>
        <dbReference type="ChEBI" id="CHEBI:32364"/>
        <dbReference type="EC" id="4.2.1.10"/>
    </reaction>
</comment>
<organism evidence="6 7">
    <name type="scientific">Candidatus Enterococcus lowellii</name>
    <dbReference type="NCBI Taxonomy" id="2230877"/>
    <lineage>
        <taxon>Bacteria</taxon>
        <taxon>Bacillati</taxon>
        <taxon>Bacillota</taxon>
        <taxon>Bacilli</taxon>
        <taxon>Lactobacillales</taxon>
        <taxon>Enterococcaceae</taxon>
        <taxon>Enterococcus</taxon>
    </lineage>
</organism>
<keyword evidence="5" id="KW-0028">Amino-acid biosynthesis</keyword>
<keyword evidence="4 5" id="KW-0704">Schiff base</keyword>
<evidence type="ECO:0000256" key="4">
    <source>
        <dbReference type="ARBA" id="ARBA00023270"/>
    </source>
</evidence>
<keyword evidence="7" id="KW-1185">Reference proteome</keyword>
<feature type="binding site" evidence="5">
    <location>
        <position position="203"/>
    </location>
    <ligand>
        <name>3-dehydroquinate</name>
        <dbReference type="ChEBI" id="CHEBI:32364"/>
    </ligand>
</feature>
<feature type="binding site" evidence="5">
    <location>
        <position position="222"/>
    </location>
    <ligand>
        <name>3-dehydroquinate</name>
        <dbReference type="ChEBI" id="CHEBI:32364"/>
    </ligand>
</feature>
<dbReference type="HAMAP" id="MF_00214">
    <property type="entry name" value="AroD"/>
    <property type="match status" value="1"/>
</dbReference>
<evidence type="ECO:0000256" key="2">
    <source>
        <dbReference type="ARBA" id="ARBA00023141"/>
    </source>
</evidence>
<reference evidence="6 7" key="1">
    <citation type="submission" date="2021-03" db="EMBL/GenBank/DDBJ databases">
        <authorList>
            <person name="Gilmore M.S."/>
            <person name="Schwartzman J."/>
            <person name="Van Tyne D."/>
            <person name="Martin M."/>
            <person name="Earl A.M."/>
            <person name="Manson A.L."/>
            <person name="Straub T."/>
            <person name="Salamzade R."/>
            <person name="Saavedra J."/>
            <person name="Lebreton F."/>
            <person name="Prichula J."/>
            <person name="Schaufler K."/>
            <person name="Gaca A."/>
            <person name="Sgardioli B."/>
            <person name="Wagenaar J."/>
            <person name="Strong T."/>
        </authorList>
    </citation>
    <scope>NUCLEOTIDE SEQUENCE [LARGE SCALE GENOMIC DNA]</scope>
    <source>
        <strain evidence="6 7">DIV2402</strain>
    </source>
</reference>
<comment type="caution">
    <text evidence="5">Lacks conserved residue(s) required for the propagation of feature annotation.</text>
</comment>
<comment type="similarity">
    <text evidence="5">Belongs to the type-I 3-dehydroquinase family.</text>
</comment>
<keyword evidence="2 5" id="KW-0057">Aromatic amino acid biosynthesis</keyword>
<comment type="pathway">
    <text evidence="5">Metabolic intermediate biosynthesis; chorismate biosynthesis; chorismate from D-erythrose 4-phosphate and phosphoenolpyruvate: step 3/7.</text>
</comment>
<dbReference type="EMBL" id="CP147251">
    <property type="protein sequence ID" value="WYJ78005.1"/>
    <property type="molecule type" value="Genomic_DNA"/>
</dbReference>
<dbReference type="PANTHER" id="PTHR43699:SF1">
    <property type="entry name" value="3-DEHYDROQUINATE DEHYDRATASE"/>
    <property type="match status" value="1"/>
</dbReference>
<feature type="active site" description="Proton donor/acceptor" evidence="5">
    <location>
        <position position="134"/>
    </location>
</feature>
<dbReference type="Gene3D" id="3.20.20.70">
    <property type="entry name" value="Aldolase class I"/>
    <property type="match status" value="1"/>
</dbReference>
<protein>
    <recommendedName>
        <fullName evidence="5">3-dehydroquinate dehydratase</fullName>
        <shortName evidence="5">3-dehydroquinase</shortName>
        <ecNumber evidence="5">4.2.1.10</ecNumber>
    </recommendedName>
    <alternativeName>
        <fullName evidence="5">Type I DHQase</fullName>
    </alternativeName>
    <alternativeName>
        <fullName evidence="5">Type I dehydroquinase</fullName>
        <shortName evidence="5">DHQ1</shortName>
    </alternativeName>
</protein>
<feature type="binding site" evidence="5">
    <location>
        <begin position="38"/>
        <end position="40"/>
    </location>
    <ligand>
        <name>3-dehydroquinate</name>
        <dbReference type="ChEBI" id="CHEBI:32364"/>
    </ligand>
</feature>
<proteinExistence type="inferred from homology"/>
<dbReference type="Pfam" id="PF01487">
    <property type="entry name" value="DHquinase_I"/>
    <property type="match status" value="1"/>
</dbReference>
<name>A0ABZ2SSJ1_9ENTE</name>
<reference evidence="6 7" key="2">
    <citation type="submission" date="2024-03" db="EMBL/GenBank/DDBJ databases">
        <title>The Genome Sequence of Enterococcus sp. DIV2402.</title>
        <authorList>
            <consortium name="The Broad Institute Genomics Platform"/>
            <consortium name="The Broad Institute Microbial Omics Core"/>
            <consortium name="The Broad Institute Genomic Center for Infectious Diseases"/>
            <person name="Earl A."/>
            <person name="Manson A."/>
            <person name="Gilmore M."/>
            <person name="Schwartman J."/>
            <person name="Shea T."/>
            <person name="Abouelleil A."/>
            <person name="Cao P."/>
            <person name="Chapman S."/>
            <person name="Cusick C."/>
            <person name="Young S."/>
            <person name="Neafsey D."/>
            <person name="Nusbaum C."/>
            <person name="Birren B."/>
        </authorList>
    </citation>
    <scope>NUCLEOTIDE SEQUENCE [LARGE SCALE GENOMIC DNA]</scope>
    <source>
        <strain evidence="6 7">DIV2402</strain>
    </source>
</reference>